<dbReference type="EMBL" id="KZ680213">
    <property type="protein sequence ID" value="PTB66434.1"/>
    <property type="molecule type" value="Genomic_DNA"/>
</dbReference>
<dbReference type="Gene3D" id="3.40.50.720">
    <property type="entry name" value="NAD(P)-binding Rossmann-like Domain"/>
    <property type="match status" value="1"/>
</dbReference>
<dbReference type="GO" id="GO:0016616">
    <property type="term" value="F:oxidoreductase activity, acting on the CH-OH group of donors, NAD or NADP as acceptor"/>
    <property type="evidence" value="ECO:0007669"/>
    <property type="project" value="TreeGrafter"/>
</dbReference>
<reference evidence="4" key="1">
    <citation type="submission" date="2016-07" db="EMBL/GenBank/DDBJ databases">
        <title>Multiple horizontal gene transfer events from other fungi enriched the ability of initially mycotrophic Trichoderma (Ascomycota) to feed on dead plant biomass.</title>
        <authorList>
            <consortium name="DOE Joint Genome Institute"/>
            <person name="Atanasova L."/>
            <person name="Chenthamara K."/>
            <person name="Zhang J."/>
            <person name="Grujic M."/>
            <person name="Henrissat B."/>
            <person name="Kuo A."/>
            <person name="Aerts A."/>
            <person name="Salamov A."/>
            <person name="Lipzen A."/>
            <person name="Labutti K."/>
            <person name="Barry K."/>
            <person name="Miao Y."/>
            <person name="Rahimi M.J."/>
            <person name="Shen Q."/>
            <person name="Grigoriev I.V."/>
            <person name="Kubicek C.P."/>
            <person name="Druzhinina I.S."/>
        </authorList>
    </citation>
    <scope>NUCLEOTIDE SEQUENCE [LARGE SCALE GENOMIC DNA]</scope>
    <source>
        <strain evidence="4">TUCIM 6016</strain>
    </source>
</reference>
<accession>A0A2T4BAS8</accession>
<evidence type="ECO:0000256" key="2">
    <source>
        <dbReference type="ARBA" id="ARBA00023002"/>
    </source>
</evidence>
<dbReference type="Proteomes" id="UP000241546">
    <property type="component" value="Unassembled WGS sequence"/>
</dbReference>
<dbReference type="InterPro" id="IPR036291">
    <property type="entry name" value="NAD(P)-bd_dom_sf"/>
</dbReference>
<dbReference type="GO" id="GO:0048038">
    <property type="term" value="F:quinone binding"/>
    <property type="evidence" value="ECO:0007669"/>
    <property type="project" value="TreeGrafter"/>
</dbReference>
<gene>
    <name evidence="3" type="ORF">BBK36DRAFT_1135411</name>
</gene>
<dbReference type="SUPFAM" id="SSF51735">
    <property type="entry name" value="NAD(P)-binding Rossmann-fold domains"/>
    <property type="match status" value="1"/>
</dbReference>
<evidence type="ECO:0000313" key="4">
    <source>
        <dbReference type="Proteomes" id="UP000241546"/>
    </source>
</evidence>
<dbReference type="AlphaFoldDB" id="A0A2T4BAS8"/>
<dbReference type="GO" id="GO:0006633">
    <property type="term" value="P:fatty acid biosynthetic process"/>
    <property type="evidence" value="ECO:0007669"/>
    <property type="project" value="TreeGrafter"/>
</dbReference>
<keyword evidence="2" id="KW-0560">Oxidoreductase</keyword>
<dbReference type="InterPro" id="IPR002347">
    <property type="entry name" value="SDR_fam"/>
</dbReference>
<name>A0A2T4BAS8_9HYPO</name>
<proteinExistence type="inferred from homology"/>
<dbReference type="PANTHER" id="PTHR42760">
    <property type="entry name" value="SHORT-CHAIN DEHYDROGENASES/REDUCTASES FAMILY MEMBER"/>
    <property type="match status" value="1"/>
</dbReference>
<evidence type="ECO:0000256" key="1">
    <source>
        <dbReference type="ARBA" id="ARBA00006484"/>
    </source>
</evidence>
<dbReference type="Pfam" id="PF13561">
    <property type="entry name" value="adh_short_C2"/>
    <property type="match status" value="1"/>
</dbReference>
<sequence length="191" mass="20507">MALLPLAGKHCAVVGATGIIGFSIAKAFAQQGAVLSLLARSAVDARPRLEPQLRPYSLPGTSDANDLGVPAAHRFIKLDVADRESIKAVFGARGSSKPQTATTVGPIDILVNCAGITQTSLLIRTSDEHLSNIVDTNLLATMLVCKHAKMRPNGIAPREIGPLLLRFSPSHGNKRRPRGHCLRCIQSRRHW</sequence>
<dbReference type="GeneID" id="36600753"/>
<organism evidence="3 4">
    <name type="scientific">Trichoderma citrinoviride</name>
    <dbReference type="NCBI Taxonomy" id="58853"/>
    <lineage>
        <taxon>Eukaryota</taxon>
        <taxon>Fungi</taxon>
        <taxon>Dikarya</taxon>
        <taxon>Ascomycota</taxon>
        <taxon>Pezizomycotina</taxon>
        <taxon>Sordariomycetes</taxon>
        <taxon>Hypocreomycetidae</taxon>
        <taxon>Hypocreales</taxon>
        <taxon>Hypocreaceae</taxon>
        <taxon>Trichoderma</taxon>
    </lineage>
</organism>
<evidence type="ECO:0000313" key="3">
    <source>
        <dbReference type="EMBL" id="PTB66434.1"/>
    </source>
</evidence>
<dbReference type="PANTHER" id="PTHR42760:SF133">
    <property type="entry name" value="3-OXOACYL-[ACYL-CARRIER-PROTEIN] REDUCTASE"/>
    <property type="match status" value="1"/>
</dbReference>
<dbReference type="OrthoDB" id="47007at2759"/>
<comment type="similarity">
    <text evidence="1">Belongs to the short-chain dehydrogenases/reductases (SDR) family.</text>
</comment>
<dbReference type="RefSeq" id="XP_024749754.1">
    <property type="nucleotide sequence ID" value="XM_024892635.1"/>
</dbReference>
<protein>
    <submittedName>
        <fullName evidence="3">NAD(P)-binding protein</fullName>
    </submittedName>
</protein>
<keyword evidence="4" id="KW-1185">Reference proteome</keyword>